<evidence type="ECO:0000313" key="1">
    <source>
        <dbReference type="EMBL" id="KAF9646565.1"/>
    </source>
</evidence>
<dbReference type="EMBL" id="MU118054">
    <property type="protein sequence ID" value="KAF9646565.1"/>
    <property type="molecule type" value="Genomic_DNA"/>
</dbReference>
<protein>
    <submittedName>
        <fullName evidence="1">Uncharacterized protein</fullName>
    </submittedName>
</protein>
<evidence type="ECO:0000313" key="2">
    <source>
        <dbReference type="Proteomes" id="UP000886501"/>
    </source>
</evidence>
<reference evidence="1" key="1">
    <citation type="submission" date="2019-10" db="EMBL/GenBank/DDBJ databases">
        <authorList>
            <consortium name="DOE Joint Genome Institute"/>
            <person name="Kuo A."/>
            <person name="Miyauchi S."/>
            <person name="Kiss E."/>
            <person name="Drula E."/>
            <person name="Kohler A."/>
            <person name="Sanchez-Garcia M."/>
            <person name="Andreopoulos B."/>
            <person name="Barry K.W."/>
            <person name="Bonito G."/>
            <person name="Buee M."/>
            <person name="Carver A."/>
            <person name="Chen C."/>
            <person name="Cichocki N."/>
            <person name="Clum A."/>
            <person name="Culley D."/>
            <person name="Crous P.W."/>
            <person name="Fauchery L."/>
            <person name="Girlanda M."/>
            <person name="Hayes R."/>
            <person name="Keri Z."/>
            <person name="Labutti K."/>
            <person name="Lipzen A."/>
            <person name="Lombard V."/>
            <person name="Magnuson J."/>
            <person name="Maillard F."/>
            <person name="Morin E."/>
            <person name="Murat C."/>
            <person name="Nolan M."/>
            <person name="Ohm R."/>
            <person name="Pangilinan J."/>
            <person name="Pereira M."/>
            <person name="Perotto S."/>
            <person name="Peter M."/>
            <person name="Riley R."/>
            <person name="Sitrit Y."/>
            <person name="Stielow B."/>
            <person name="Szollosi G."/>
            <person name="Zifcakova L."/>
            <person name="Stursova M."/>
            <person name="Spatafora J.W."/>
            <person name="Tedersoo L."/>
            <person name="Vaario L.-M."/>
            <person name="Yamada A."/>
            <person name="Yan M."/>
            <person name="Wang P."/>
            <person name="Xu J."/>
            <person name="Bruns T."/>
            <person name="Baldrian P."/>
            <person name="Vilgalys R."/>
            <person name="Henrissat B."/>
            <person name="Grigoriev I.V."/>
            <person name="Hibbett D."/>
            <person name="Nagy L.G."/>
            <person name="Martin F.M."/>
        </authorList>
    </citation>
    <scope>NUCLEOTIDE SEQUENCE</scope>
    <source>
        <strain evidence="1">P2</strain>
    </source>
</reference>
<proteinExistence type="predicted"/>
<gene>
    <name evidence="1" type="ORF">BDM02DRAFT_3118388</name>
</gene>
<organism evidence="1 2">
    <name type="scientific">Thelephora ganbajun</name>
    <name type="common">Ganba fungus</name>
    <dbReference type="NCBI Taxonomy" id="370292"/>
    <lineage>
        <taxon>Eukaryota</taxon>
        <taxon>Fungi</taxon>
        <taxon>Dikarya</taxon>
        <taxon>Basidiomycota</taxon>
        <taxon>Agaricomycotina</taxon>
        <taxon>Agaricomycetes</taxon>
        <taxon>Thelephorales</taxon>
        <taxon>Thelephoraceae</taxon>
        <taxon>Thelephora</taxon>
    </lineage>
</organism>
<name>A0ACB6ZA12_THEGA</name>
<reference evidence="1" key="2">
    <citation type="journal article" date="2020" name="Nat. Commun.">
        <title>Large-scale genome sequencing of mycorrhizal fungi provides insights into the early evolution of symbiotic traits.</title>
        <authorList>
            <person name="Miyauchi S."/>
            <person name="Kiss E."/>
            <person name="Kuo A."/>
            <person name="Drula E."/>
            <person name="Kohler A."/>
            <person name="Sanchez-Garcia M."/>
            <person name="Morin E."/>
            <person name="Andreopoulos B."/>
            <person name="Barry K.W."/>
            <person name="Bonito G."/>
            <person name="Buee M."/>
            <person name="Carver A."/>
            <person name="Chen C."/>
            <person name="Cichocki N."/>
            <person name="Clum A."/>
            <person name="Culley D."/>
            <person name="Crous P.W."/>
            <person name="Fauchery L."/>
            <person name="Girlanda M."/>
            <person name="Hayes R.D."/>
            <person name="Keri Z."/>
            <person name="LaButti K."/>
            <person name="Lipzen A."/>
            <person name="Lombard V."/>
            <person name="Magnuson J."/>
            <person name="Maillard F."/>
            <person name="Murat C."/>
            <person name="Nolan M."/>
            <person name="Ohm R.A."/>
            <person name="Pangilinan J."/>
            <person name="Pereira M.F."/>
            <person name="Perotto S."/>
            <person name="Peter M."/>
            <person name="Pfister S."/>
            <person name="Riley R."/>
            <person name="Sitrit Y."/>
            <person name="Stielow J.B."/>
            <person name="Szollosi G."/>
            <person name="Zifcakova L."/>
            <person name="Stursova M."/>
            <person name="Spatafora J.W."/>
            <person name="Tedersoo L."/>
            <person name="Vaario L.M."/>
            <person name="Yamada A."/>
            <person name="Yan M."/>
            <person name="Wang P."/>
            <person name="Xu J."/>
            <person name="Bruns T."/>
            <person name="Baldrian P."/>
            <person name="Vilgalys R."/>
            <person name="Dunand C."/>
            <person name="Henrissat B."/>
            <person name="Grigoriev I.V."/>
            <person name="Hibbett D."/>
            <person name="Nagy L.G."/>
            <person name="Martin F.M."/>
        </authorList>
    </citation>
    <scope>NUCLEOTIDE SEQUENCE</scope>
    <source>
        <strain evidence="1">P2</strain>
    </source>
</reference>
<sequence length="693" mass="72007">MKRVADSQLTKDTEDGDDGPEEVGIGFKKASDSELVNRRVKALPKRASLGGGAIPQPANSEQSSPSKPKFAGFSGFGSPVTNSNAFTFSAPIPTPTDAQTKLTATPSFPSNFSPAPPPPTFAPGASTAQKFTSFVNSNIDGVPKHPLPTSVTQTREEEDYNAAYSFYKSIRGLNHSIVTFLTNAVKDDPFVDLSQVFDQYAAKRRAIQSVWDKQLTGSLSNSPKNMLPLGPDPGPSILFSAPNLSTTPASTTTSAPKLSTPPSPITSGLKPSASANTPSFGSKPSGFAPPTSTDSSKPSTGFVFPSIPTPTSESSRGPPAPTFGFGSTIGSDNKSSSTIPNFFSSSLAKKATDEPLKDSPKPSSLFGTLTSSSTSSGPLFGGSSTSTTTSLFGGPSTTSAFGFRDEKEKGKTPTQSPFGSSSTTDQLATTSAFSGFGSTNTEKLASPFGGFGASTSSSTVNPFGGTSFDKDKPTPSPFGGFPSTGTKFTFGASSTSAPGTSGGSLGNPVGFTFGSPPKTSLVTTSSEPTEKKPFTFTPVGTGSPFSSTPTPTSSDAGDGDTEAVDHTKILEGGSVHDQEGEGEEDEETIHSVKAKVYSLNKEEGAWKELGLGVLKVKRHKEAGARRLLLRNSSTGKITINFRIHAAMKPSVTKQVVSLMGHDDKGNGVPYRLRVKTEQAAQELKDVLDKEMSS</sequence>
<accession>A0ACB6ZA12</accession>
<keyword evidence="2" id="KW-1185">Reference proteome</keyword>
<comment type="caution">
    <text evidence="1">The sequence shown here is derived from an EMBL/GenBank/DDBJ whole genome shotgun (WGS) entry which is preliminary data.</text>
</comment>
<dbReference type="Proteomes" id="UP000886501">
    <property type="component" value="Unassembled WGS sequence"/>
</dbReference>